<dbReference type="EMBL" id="JAAALK010000283">
    <property type="protein sequence ID" value="KAG8075292.1"/>
    <property type="molecule type" value="Genomic_DNA"/>
</dbReference>
<dbReference type="InterPro" id="IPR012878">
    <property type="entry name" value="Beta-AFase-like_GH127_cat"/>
</dbReference>
<dbReference type="AlphaFoldDB" id="A0A8J5T1A1"/>
<gene>
    <name evidence="2" type="ORF">GUJ93_ZPchr0006g40872</name>
</gene>
<comment type="caution">
    <text evidence="2">The sequence shown here is derived from an EMBL/GenBank/DDBJ whole genome shotgun (WGS) entry which is preliminary data.</text>
</comment>
<dbReference type="Proteomes" id="UP000729402">
    <property type="component" value="Unassembled WGS sequence"/>
</dbReference>
<name>A0A8J5T1A1_ZIZPA</name>
<reference evidence="2" key="1">
    <citation type="journal article" date="2021" name="bioRxiv">
        <title>Whole Genome Assembly and Annotation of Northern Wild Rice, Zizania palustris L., Supports a Whole Genome Duplication in the Zizania Genus.</title>
        <authorList>
            <person name="Haas M."/>
            <person name="Kono T."/>
            <person name="Macchietto M."/>
            <person name="Millas R."/>
            <person name="McGilp L."/>
            <person name="Shao M."/>
            <person name="Duquette J."/>
            <person name="Hirsch C.N."/>
            <person name="Kimball J."/>
        </authorList>
    </citation>
    <scope>NUCLEOTIDE SEQUENCE</scope>
    <source>
        <tissue evidence="2">Fresh leaf tissue</tissue>
    </source>
</reference>
<keyword evidence="3" id="KW-1185">Reference proteome</keyword>
<dbReference type="PANTHER" id="PTHR31151:SF5">
    <property type="entry name" value="ALPHA-L-ARABINOFURANOSIDASE B ARABINOSE-BINDING DOMAIN-CONTAINING PROTEIN"/>
    <property type="match status" value="1"/>
</dbReference>
<dbReference type="PANTHER" id="PTHR31151">
    <property type="entry name" value="PROLINE-TRNA LIGASE (DUF1680)"/>
    <property type="match status" value="1"/>
</dbReference>
<dbReference type="OrthoDB" id="5358475at2759"/>
<accession>A0A8J5T1A1</accession>
<evidence type="ECO:0000313" key="3">
    <source>
        <dbReference type="Proteomes" id="UP000729402"/>
    </source>
</evidence>
<sequence>MVDSYDQLADAWSAYYTIHKKGTEALGNGASFDKPRFLGPLGLHAIKKGCSTYLFFNLSKLKLNLELNMAQGIARFFFDIVNSSHTFATGDSSTTMEHWHDLKRLVDEIEISSNEETCATYDLLKISQNLFRWTKEIKYANGRPLRVLINGVMGNRRRTKAARCHDLFSSVLLSDRYRL</sequence>
<feature type="domain" description="Non-reducing end beta-L-arabinofuranosidase-like GH127 catalytic" evidence="1">
    <location>
        <begin position="73"/>
        <end position="155"/>
    </location>
</feature>
<evidence type="ECO:0000259" key="1">
    <source>
        <dbReference type="Pfam" id="PF07944"/>
    </source>
</evidence>
<organism evidence="2 3">
    <name type="scientific">Zizania palustris</name>
    <name type="common">Northern wild rice</name>
    <dbReference type="NCBI Taxonomy" id="103762"/>
    <lineage>
        <taxon>Eukaryota</taxon>
        <taxon>Viridiplantae</taxon>
        <taxon>Streptophyta</taxon>
        <taxon>Embryophyta</taxon>
        <taxon>Tracheophyta</taxon>
        <taxon>Spermatophyta</taxon>
        <taxon>Magnoliopsida</taxon>
        <taxon>Liliopsida</taxon>
        <taxon>Poales</taxon>
        <taxon>Poaceae</taxon>
        <taxon>BOP clade</taxon>
        <taxon>Oryzoideae</taxon>
        <taxon>Oryzeae</taxon>
        <taxon>Zizaniinae</taxon>
        <taxon>Zizania</taxon>
    </lineage>
</organism>
<evidence type="ECO:0000313" key="2">
    <source>
        <dbReference type="EMBL" id="KAG8075292.1"/>
    </source>
</evidence>
<proteinExistence type="predicted"/>
<protein>
    <recommendedName>
        <fullName evidence="1">Non-reducing end beta-L-arabinofuranosidase-like GH127 catalytic domain-containing protein</fullName>
    </recommendedName>
</protein>
<reference evidence="2" key="2">
    <citation type="submission" date="2021-02" db="EMBL/GenBank/DDBJ databases">
        <authorList>
            <person name="Kimball J.A."/>
            <person name="Haas M.W."/>
            <person name="Macchietto M."/>
            <person name="Kono T."/>
            <person name="Duquette J."/>
            <person name="Shao M."/>
        </authorList>
    </citation>
    <scope>NUCLEOTIDE SEQUENCE</scope>
    <source>
        <tissue evidence="2">Fresh leaf tissue</tissue>
    </source>
</reference>
<dbReference type="Pfam" id="PF07944">
    <property type="entry name" value="Beta-AFase-like_GH127_cat"/>
    <property type="match status" value="1"/>
</dbReference>